<dbReference type="Gene3D" id="3.30.870.10">
    <property type="entry name" value="Endonuclease Chain A"/>
    <property type="match status" value="2"/>
</dbReference>
<accession>A0ABU9VTX2</accession>
<dbReference type="RefSeq" id="WP_343185945.1">
    <property type="nucleotide sequence ID" value="NZ_JBCITM010000008.1"/>
</dbReference>
<evidence type="ECO:0000313" key="10">
    <source>
        <dbReference type="Proteomes" id="UP001407405"/>
    </source>
</evidence>
<evidence type="ECO:0000256" key="3">
    <source>
        <dbReference type="ARBA" id="ARBA00012027"/>
    </source>
</evidence>
<keyword evidence="6" id="KW-0443">Lipid metabolism</keyword>
<feature type="domain" description="Phospholipase D-like" evidence="8">
    <location>
        <begin position="322"/>
        <end position="465"/>
    </location>
</feature>
<protein>
    <recommendedName>
        <fullName evidence="3">phospholipase D</fullName>
        <ecNumber evidence="3">3.1.4.4</ecNumber>
    </recommendedName>
</protein>
<name>A0ABU9VTX2_9CLOT</name>
<dbReference type="EC" id="3.1.4.4" evidence="3"/>
<sequence>MKEKPLPLGRMMVKTKYGGKQRNYGLIFKVLAGILVLVIMVSVVITGFLHSLAPSLSYEGPLQPVSDLTFLADLSWIHGGEIQHEQVIFEEMITLVANATDFIVADFFLFNDVYDRSVNSYPDLTRQLTDALIARKKAVPELQVVLITDEINNFYGSYEAHHLTRLQEGGIDVVVTDPTVMGNSNPLYTGIWNTLITHFGSGDFGLLPNPFGTDAPRVTLRSYLRLANFKANHRKVLITEEAALVMSANPHDASALHSNMAFRFSGPLAADLLETEREVAVLSGYDSSRFPTLPQVDFIATETHSDTQARVLTEGKIREHLLAEINETTAGDSIWMGQFYIGDRLVSAALLEAAQRGVTIRLILDPNRDAFGIEKSGIPNRPAASELVEASQGAIEIRWYNTQGEQYHTKLTLIHRSEKSVLFGGSANLTKRNLGDNNLETMIKVETPRNGELSTTVTDYFRRLWGNRGGQYTLPYEAFEDSRVWRQWLYRFQEWSGFSTF</sequence>
<evidence type="ECO:0000313" key="9">
    <source>
        <dbReference type="EMBL" id="MEN1760621.1"/>
    </source>
</evidence>
<keyword evidence="7" id="KW-1133">Transmembrane helix</keyword>
<keyword evidence="5" id="KW-0442">Lipid degradation</keyword>
<dbReference type="PANTHER" id="PTHR43856:SF1">
    <property type="entry name" value="MITOCHONDRIAL CARDIOLIPIN HYDROLASE"/>
    <property type="match status" value="1"/>
</dbReference>
<comment type="catalytic activity">
    <reaction evidence="1">
        <text>a 1,2-diacyl-sn-glycero-3-phosphocholine + H2O = a 1,2-diacyl-sn-glycero-3-phosphate + choline + H(+)</text>
        <dbReference type="Rhea" id="RHEA:14445"/>
        <dbReference type="ChEBI" id="CHEBI:15354"/>
        <dbReference type="ChEBI" id="CHEBI:15377"/>
        <dbReference type="ChEBI" id="CHEBI:15378"/>
        <dbReference type="ChEBI" id="CHEBI:57643"/>
        <dbReference type="ChEBI" id="CHEBI:58608"/>
        <dbReference type="EC" id="3.1.4.4"/>
    </reaction>
</comment>
<evidence type="ECO:0000256" key="6">
    <source>
        <dbReference type="ARBA" id="ARBA00023098"/>
    </source>
</evidence>
<evidence type="ECO:0000256" key="4">
    <source>
        <dbReference type="ARBA" id="ARBA00022801"/>
    </source>
</evidence>
<evidence type="ECO:0000259" key="8">
    <source>
        <dbReference type="Pfam" id="PF13091"/>
    </source>
</evidence>
<dbReference type="InterPro" id="IPR025202">
    <property type="entry name" value="PLD-like_dom"/>
</dbReference>
<organism evidence="9 10">
    <name type="scientific">Anoxynatronum sibiricum</name>
    <dbReference type="NCBI Taxonomy" id="210623"/>
    <lineage>
        <taxon>Bacteria</taxon>
        <taxon>Bacillati</taxon>
        <taxon>Bacillota</taxon>
        <taxon>Clostridia</taxon>
        <taxon>Eubacteriales</taxon>
        <taxon>Clostridiaceae</taxon>
        <taxon>Anoxynatronum</taxon>
    </lineage>
</organism>
<keyword evidence="7" id="KW-0812">Transmembrane</keyword>
<feature type="transmembrane region" description="Helical" evidence="7">
    <location>
        <begin position="26"/>
        <end position="49"/>
    </location>
</feature>
<dbReference type="Pfam" id="PF13091">
    <property type="entry name" value="PLDc_2"/>
    <property type="match status" value="1"/>
</dbReference>
<reference evidence="9 10" key="1">
    <citation type="submission" date="2024-04" db="EMBL/GenBank/DDBJ databases">
        <title>Genome sequencing and metabolic network reconstruction of aminoacids and betaine degradation by Anoxynatronum sibiricum.</title>
        <authorList>
            <person name="Detkova E.N."/>
            <person name="Boltjanskaja Y.V."/>
            <person name="Mardanov A.V."/>
            <person name="Kevbrin V."/>
        </authorList>
    </citation>
    <scope>NUCLEOTIDE SEQUENCE [LARGE SCALE GENOMIC DNA]</scope>
    <source>
        <strain evidence="9 10">Z-7981</strain>
    </source>
</reference>
<evidence type="ECO:0000256" key="1">
    <source>
        <dbReference type="ARBA" id="ARBA00000798"/>
    </source>
</evidence>
<keyword evidence="7" id="KW-0472">Membrane</keyword>
<proteinExistence type="inferred from homology"/>
<evidence type="ECO:0000256" key="2">
    <source>
        <dbReference type="ARBA" id="ARBA00008664"/>
    </source>
</evidence>
<keyword evidence="4" id="KW-0378">Hydrolase</keyword>
<dbReference type="PANTHER" id="PTHR43856">
    <property type="entry name" value="CARDIOLIPIN HYDROLASE"/>
    <property type="match status" value="1"/>
</dbReference>
<evidence type="ECO:0000256" key="5">
    <source>
        <dbReference type="ARBA" id="ARBA00022963"/>
    </source>
</evidence>
<comment type="similarity">
    <text evidence="2">Belongs to the phospholipase D family.</text>
</comment>
<dbReference type="CDD" id="cd09130">
    <property type="entry name" value="PLDc_unchar2_2"/>
    <property type="match status" value="1"/>
</dbReference>
<dbReference type="CDD" id="cd09129">
    <property type="entry name" value="PLDc_unchar2_1"/>
    <property type="match status" value="1"/>
</dbReference>
<dbReference type="Proteomes" id="UP001407405">
    <property type="component" value="Unassembled WGS sequence"/>
</dbReference>
<dbReference type="EMBL" id="JBCITM010000008">
    <property type="protein sequence ID" value="MEN1760621.1"/>
    <property type="molecule type" value="Genomic_DNA"/>
</dbReference>
<keyword evidence="10" id="KW-1185">Reference proteome</keyword>
<gene>
    <name evidence="9" type="ORF">AAIG11_09065</name>
</gene>
<comment type="caution">
    <text evidence="9">The sequence shown here is derived from an EMBL/GenBank/DDBJ whole genome shotgun (WGS) entry which is preliminary data.</text>
</comment>
<evidence type="ECO:0000256" key="7">
    <source>
        <dbReference type="SAM" id="Phobius"/>
    </source>
</evidence>
<dbReference type="SUPFAM" id="SSF56024">
    <property type="entry name" value="Phospholipase D/nuclease"/>
    <property type="match status" value="2"/>
</dbReference>
<dbReference type="InterPro" id="IPR051406">
    <property type="entry name" value="PLD_domain"/>
</dbReference>